<name>A0A090RT51_9VIBR</name>
<sequence length="175" mass="18857">MTATAHASNVQFLVGVDNNKGFAGGIEALVYDNFIIGGQANLGSTDETQTQGGSLPDVPNATFTQKKSSQAYSLYTGYRFKENMLDGLTVKLGISKTSINLSEDAYNSSNESAVVYDINESKYQPFVGLGYHISERISLNVHANLAGIDTIEVEGETVKSGFERTTLSFLVGFTF</sequence>
<accession>A0A090RT51</accession>
<dbReference type="Gene3D" id="2.40.128.130">
    <property type="entry name" value="Autotransporter beta-domain"/>
    <property type="match status" value="1"/>
</dbReference>
<protein>
    <recommendedName>
        <fullName evidence="2">Outer membrane protein beta-barrel domain-containing protein</fullName>
    </recommendedName>
</protein>
<keyword evidence="1" id="KW-0732">Signal</keyword>
<dbReference type="Proteomes" id="UP000029228">
    <property type="component" value="Unassembled WGS sequence"/>
</dbReference>
<evidence type="ECO:0000256" key="1">
    <source>
        <dbReference type="ARBA" id="ARBA00022729"/>
    </source>
</evidence>
<dbReference type="Pfam" id="PF13505">
    <property type="entry name" value="OMP_b-brl"/>
    <property type="match status" value="1"/>
</dbReference>
<reference evidence="3 4" key="2">
    <citation type="submission" date="2014-09" db="EMBL/GenBank/DDBJ databases">
        <authorList>
            <consortium name="NBRP consortium"/>
            <person name="Sawabe T."/>
            <person name="Meirelles P."/>
            <person name="Nakanishi M."/>
            <person name="Sayaka M."/>
            <person name="Hattori M."/>
            <person name="Ohkuma M."/>
        </authorList>
    </citation>
    <scope>NUCLEOTIDE SEQUENCE [LARGE SCALE GENOMIC DNA]</scope>
    <source>
        <strain evidence="4">JCM19235</strain>
    </source>
</reference>
<dbReference type="EMBL" id="BBMR01000003">
    <property type="protein sequence ID" value="GAL18585.1"/>
    <property type="molecule type" value="Genomic_DNA"/>
</dbReference>
<gene>
    <name evidence="3" type="ORF">JCM19235_2008</name>
</gene>
<dbReference type="InterPro" id="IPR011250">
    <property type="entry name" value="OMP/PagP_B-barrel"/>
</dbReference>
<organism evidence="3 4">
    <name type="scientific">Vibrio maritimus</name>
    <dbReference type="NCBI Taxonomy" id="990268"/>
    <lineage>
        <taxon>Bacteria</taxon>
        <taxon>Pseudomonadati</taxon>
        <taxon>Pseudomonadota</taxon>
        <taxon>Gammaproteobacteria</taxon>
        <taxon>Vibrionales</taxon>
        <taxon>Vibrionaceae</taxon>
        <taxon>Vibrio</taxon>
    </lineage>
</organism>
<keyword evidence="4" id="KW-1185">Reference proteome</keyword>
<comment type="caution">
    <text evidence="3">The sequence shown here is derived from an EMBL/GenBank/DDBJ whole genome shotgun (WGS) entry which is preliminary data.</text>
</comment>
<feature type="domain" description="Outer membrane protein beta-barrel" evidence="2">
    <location>
        <begin position="6"/>
        <end position="175"/>
    </location>
</feature>
<evidence type="ECO:0000313" key="3">
    <source>
        <dbReference type="EMBL" id="GAL18585.1"/>
    </source>
</evidence>
<dbReference type="InterPro" id="IPR027385">
    <property type="entry name" value="Beta-barrel_OMP"/>
</dbReference>
<dbReference type="SUPFAM" id="SSF56925">
    <property type="entry name" value="OMPA-like"/>
    <property type="match status" value="1"/>
</dbReference>
<dbReference type="STRING" id="990268.JCM19235_2008"/>
<evidence type="ECO:0000313" key="4">
    <source>
        <dbReference type="Proteomes" id="UP000029228"/>
    </source>
</evidence>
<reference evidence="3 4" key="1">
    <citation type="submission" date="2014-09" db="EMBL/GenBank/DDBJ databases">
        <title>Vibrio maritimus JCM 19235. (C45) whole genome shotgun sequence.</title>
        <authorList>
            <person name="Sawabe T."/>
            <person name="Meirelles P."/>
            <person name="Nakanishi M."/>
            <person name="Sayaka M."/>
            <person name="Hattori M."/>
            <person name="Ohkuma M."/>
        </authorList>
    </citation>
    <scope>NUCLEOTIDE SEQUENCE [LARGE SCALE GENOMIC DNA]</scope>
    <source>
        <strain evidence="4">JCM19235</strain>
    </source>
</reference>
<dbReference type="AlphaFoldDB" id="A0A090RT51"/>
<evidence type="ECO:0000259" key="2">
    <source>
        <dbReference type="Pfam" id="PF13505"/>
    </source>
</evidence>
<proteinExistence type="predicted"/>
<dbReference type="InterPro" id="IPR036709">
    <property type="entry name" value="Autotransporte_beta_dom_sf"/>
</dbReference>